<dbReference type="InterPro" id="IPR011642">
    <property type="entry name" value="Gate_dom"/>
</dbReference>
<feature type="transmembrane region" description="Helical" evidence="1">
    <location>
        <begin position="125"/>
        <end position="153"/>
    </location>
</feature>
<feature type="transmembrane region" description="Helical" evidence="1">
    <location>
        <begin position="379"/>
        <end position="401"/>
    </location>
</feature>
<gene>
    <name evidence="3" type="ORF">RFV38_01005</name>
</gene>
<evidence type="ECO:0000256" key="1">
    <source>
        <dbReference type="SAM" id="Phobius"/>
    </source>
</evidence>
<keyword evidence="4" id="KW-1185">Reference proteome</keyword>
<reference evidence="4" key="1">
    <citation type="submission" date="2023-07" db="EMBL/GenBank/DDBJ databases">
        <authorList>
            <person name="Colorado M.A."/>
            <person name="Villamil L.M."/>
            <person name="Melo J.F."/>
            <person name="Rodriguez J.A."/>
            <person name="Ruiz R.Y."/>
        </authorList>
    </citation>
    <scope>NUCLEOTIDE SEQUENCE [LARGE SCALE GENOMIC DNA]</scope>
    <source>
        <strain evidence="4">C33</strain>
    </source>
</reference>
<name>A0ABU4W6D4_9FUSO</name>
<feature type="transmembrane region" description="Helical" evidence="1">
    <location>
        <begin position="7"/>
        <end position="25"/>
    </location>
</feature>
<accession>A0ABU4W6D4</accession>
<feature type="transmembrane region" description="Helical" evidence="1">
    <location>
        <begin position="413"/>
        <end position="433"/>
    </location>
</feature>
<feature type="transmembrane region" description="Helical" evidence="1">
    <location>
        <begin position="199"/>
        <end position="220"/>
    </location>
</feature>
<dbReference type="Pfam" id="PF07670">
    <property type="entry name" value="Gate"/>
    <property type="match status" value="1"/>
</dbReference>
<sequence>MAILKFGIYSLIGLLAFLAPITIGGESSIIMGHLKNFVLNNFSNWVNFLIMFCSVITIAGTILGFIKKNFKEQYLNDLFVTDKLSGILRIGGSFMFILISLGIAPEFLSNENTGGLMAGDMIPPLMVTFFIGVMLMPLLTSFGLVEFIGTLIAPIMRKVFKVPGYAAIDALASFLGDGTIGIVVTDQQYQKGYYTQREAAVIATSFSIVGISFAAVVADLLKFSKIFWVFYGTIAFSTAIAGFIIARLPLKKFKDEYYDGNKVDDNGAKSFAEALHLATTTAGKASEKEIVVDSLFKVLVIYVTFIPVIMCVGSIGLVIAENTSFFNILSMPLMPILKILGFSQEVASQMAPAMIVGFSDMYLPALFIENTTSEVAKFIVGTLSFAQLIFLSETGMILVNSKMGFSILDVAKFFILRTAITFPIIYSIAMLLVKFGVLTF</sequence>
<dbReference type="EMBL" id="JAVIKH010000001">
    <property type="protein sequence ID" value="MDX8335088.1"/>
    <property type="molecule type" value="Genomic_DNA"/>
</dbReference>
<feature type="transmembrane region" description="Helical" evidence="1">
    <location>
        <begin position="226"/>
        <end position="246"/>
    </location>
</feature>
<feature type="transmembrane region" description="Helical" evidence="1">
    <location>
        <begin position="87"/>
        <end position="105"/>
    </location>
</feature>
<dbReference type="RefSeq" id="WP_320312499.1">
    <property type="nucleotide sequence ID" value="NZ_JAVIKH010000001.1"/>
</dbReference>
<proteinExistence type="predicted"/>
<protein>
    <submittedName>
        <fullName evidence="3">YjiH family protein</fullName>
    </submittedName>
</protein>
<feature type="transmembrane region" description="Helical" evidence="1">
    <location>
        <begin position="45"/>
        <end position="66"/>
    </location>
</feature>
<evidence type="ECO:0000313" key="3">
    <source>
        <dbReference type="EMBL" id="MDX8335088.1"/>
    </source>
</evidence>
<keyword evidence="1" id="KW-0472">Membrane</keyword>
<keyword evidence="1" id="KW-1133">Transmembrane helix</keyword>
<organism evidence="3 4">
    <name type="scientific">Candidatus Cetobacterium colombiensis</name>
    <dbReference type="NCBI Taxonomy" id="3073100"/>
    <lineage>
        <taxon>Bacteria</taxon>
        <taxon>Fusobacteriati</taxon>
        <taxon>Fusobacteriota</taxon>
        <taxon>Fusobacteriia</taxon>
        <taxon>Fusobacteriales</taxon>
        <taxon>Fusobacteriaceae</taxon>
        <taxon>Cetobacterium</taxon>
    </lineage>
</organism>
<feature type="domain" description="Nucleoside transporter/FeoB GTPase Gate" evidence="2">
    <location>
        <begin position="125"/>
        <end position="221"/>
    </location>
</feature>
<evidence type="ECO:0000313" key="4">
    <source>
        <dbReference type="Proteomes" id="UP001279681"/>
    </source>
</evidence>
<feature type="transmembrane region" description="Helical" evidence="1">
    <location>
        <begin position="298"/>
        <end position="319"/>
    </location>
</feature>
<dbReference type="Proteomes" id="UP001279681">
    <property type="component" value="Unassembled WGS sequence"/>
</dbReference>
<comment type="caution">
    <text evidence="3">The sequence shown here is derived from an EMBL/GenBank/DDBJ whole genome shotgun (WGS) entry which is preliminary data.</text>
</comment>
<keyword evidence="1" id="KW-0812">Transmembrane</keyword>
<evidence type="ECO:0000259" key="2">
    <source>
        <dbReference type="Pfam" id="PF07670"/>
    </source>
</evidence>